<feature type="binding site" evidence="16">
    <location>
        <position position="122"/>
    </location>
    <ligand>
        <name>FMN</name>
        <dbReference type="ChEBI" id="CHEBI:58210"/>
    </ligand>
</feature>
<dbReference type="PANTHER" id="PTHR10578">
    <property type="entry name" value="S -2-HYDROXY-ACID OXIDASE-RELATED"/>
    <property type="match status" value="1"/>
</dbReference>
<evidence type="ECO:0000256" key="15">
    <source>
        <dbReference type="PIRSR" id="PIRSR000138-1"/>
    </source>
</evidence>
<dbReference type="InterPro" id="IPR000262">
    <property type="entry name" value="FMN-dep_DH"/>
</dbReference>
<feature type="binding site" evidence="16">
    <location>
        <position position="268"/>
    </location>
    <ligand>
        <name>glyoxylate</name>
        <dbReference type="ChEBI" id="CHEBI:36655"/>
    </ligand>
</feature>
<gene>
    <name evidence="19" type="ORF">FC60_GL001679</name>
</gene>
<feature type="binding site" evidence="16">
    <location>
        <position position="172"/>
    </location>
    <ligand>
        <name>FMN</name>
        <dbReference type="ChEBI" id="CHEBI:58210"/>
    </ligand>
</feature>
<evidence type="ECO:0000256" key="2">
    <source>
        <dbReference type="ARBA" id="ARBA00001917"/>
    </source>
</evidence>
<evidence type="ECO:0000256" key="7">
    <source>
        <dbReference type="ARBA" id="ARBA00023002"/>
    </source>
</evidence>
<evidence type="ECO:0000256" key="16">
    <source>
        <dbReference type="PIRSR" id="PIRSR000138-2"/>
    </source>
</evidence>
<evidence type="ECO:0000256" key="11">
    <source>
        <dbReference type="ARBA" id="ARBA00050549"/>
    </source>
</evidence>
<name>A0A0R1VLM9_9LACO</name>
<dbReference type="InterPro" id="IPR013785">
    <property type="entry name" value="Aldolase_TIM"/>
</dbReference>
<evidence type="ECO:0000313" key="20">
    <source>
        <dbReference type="Proteomes" id="UP000051739"/>
    </source>
</evidence>
<reference evidence="19 20" key="1">
    <citation type="journal article" date="2015" name="Genome Announc.">
        <title>Expanding the biotechnology potential of lactobacilli through comparative genomics of 213 strains and associated genera.</title>
        <authorList>
            <person name="Sun Z."/>
            <person name="Harris H.M."/>
            <person name="McCann A."/>
            <person name="Guo C."/>
            <person name="Argimon S."/>
            <person name="Zhang W."/>
            <person name="Yang X."/>
            <person name="Jeffery I.B."/>
            <person name="Cooney J.C."/>
            <person name="Kagawa T.F."/>
            <person name="Liu W."/>
            <person name="Song Y."/>
            <person name="Salvetti E."/>
            <person name="Wrobel A."/>
            <person name="Rasinkangas P."/>
            <person name="Parkhill J."/>
            <person name="Rea M.C."/>
            <person name="O'Sullivan O."/>
            <person name="Ritari J."/>
            <person name="Douillard F.P."/>
            <person name="Paul Ross R."/>
            <person name="Yang R."/>
            <person name="Briner A.E."/>
            <person name="Felis G.E."/>
            <person name="de Vos W.M."/>
            <person name="Barrangou R."/>
            <person name="Klaenhammer T.R."/>
            <person name="Caufield P.W."/>
            <person name="Cui Y."/>
            <person name="Zhang H."/>
            <person name="O'Toole P.W."/>
        </authorList>
    </citation>
    <scope>NUCLEOTIDE SEQUENCE [LARGE SCALE GENOMIC DNA]</scope>
    <source>
        <strain evidence="19 20">DSM 16045</strain>
    </source>
</reference>
<evidence type="ECO:0000256" key="4">
    <source>
        <dbReference type="ARBA" id="ARBA00013087"/>
    </source>
</evidence>
<feature type="domain" description="FMN hydroxy acid dehydrogenase" evidence="18">
    <location>
        <begin position="14"/>
        <end position="370"/>
    </location>
</feature>
<evidence type="ECO:0000256" key="8">
    <source>
        <dbReference type="ARBA" id="ARBA00024042"/>
    </source>
</evidence>
<keyword evidence="7" id="KW-0560">Oxidoreductase</keyword>
<dbReference type="CDD" id="cd04737">
    <property type="entry name" value="LOX_like_FMN"/>
    <property type="match status" value="1"/>
</dbReference>
<feature type="binding site" evidence="16">
    <location>
        <position position="144"/>
    </location>
    <ligand>
        <name>FMN</name>
        <dbReference type="ChEBI" id="CHEBI:58210"/>
    </ligand>
</feature>
<protein>
    <recommendedName>
        <fullName evidence="9">L-lactate oxidase</fullName>
        <ecNumber evidence="4">1.1.3.15</ecNumber>
    </recommendedName>
    <alternativeName>
        <fullName evidence="14">(S)-2-hydroxy-acid oxidase</fullName>
    </alternativeName>
</protein>
<dbReference type="PATRIC" id="fig|1423749.3.peg.1738"/>
<feature type="compositionally biased region" description="Polar residues" evidence="17">
    <location>
        <begin position="371"/>
        <end position="381"/>
    </location>
</feature>
<feature type="binding site" evidence="16">
    <location>
        <position position="241"/>
    </location>
    <ligand>
        <name>FMN</name>
        <dbReference type="ChEBI" id="CHEBI:58210"/>
    </ligand>
</feature>
<comment type="catalytic activity">
    <reaction evidence="1">
        <text>a (2S)-2-hydroxycarboxylate + O2 = a 2-oxocarboxylate + H2O2</text>
        <dbReference type="Rhea" id="RHEA:16789"/>
        <dbReference type="ChEBI" id="CHEBI:15379"/>
        <dbReference type="ChEBI" id="CHEBI:16240"/>
        <dbReference type="ChEBI" id="CHEBI:35179"/>
        <dbReference type="ChEBI" id="CHEBI:58123"/>
        <dbReference type="EC" id="1.1.3.15"/>
    </reaction>
</comment>
<keyword evidence="5 16" id="KW-0285">Flavoprotein</keyword>
<accession>A0A0R1VLM9</accession>
<dbReference type="RefSeq" id="WP_082601342.1">
    <property type="nucleotide sequence ID" value="NZ_AZFN01000008.1"/>
</dbReference>
<evidence type="ECO:0000256" key="6">
    <source>
        <dbReference type="ARBA" id="ARBA00022643"/>
    </source>
</evidence>
<dbReference type="Proteomes" id="UP000051739">
    <property type="component" value="Unassembled WGS sequence"/>
</dbReference>
<dbReference type="PANTHER" id="PTHR10578:SF107">
    <property type="entry name" value="2-HYDROXYACID OXIDASE 1"/>
    <property type="match status" value="1"/>
</dbReference>
<feature type="binding site" evidence="16">
    <location>
        <begin position="93"/>
        <end position="95"/>
    </location>
    <ligand>
        <name>FMN</name>
        <dbReference type="ChEBI" id="CHEBI:58210"/>
    </ligand>
</feature>
<feature type="binding site" evidence="16">
    <location>
        <position position="181"/>
    </location>
    <ligand>
        <name>glyoxylate</name>
        <dbReference type="ChEBI" id="CHEBI:36655"/>
    </ligand>
</feature>
<comment type="catalytic activity">
    <reaction evidence="13">
        <text>2-hydroxyoctanoate + O2 = 2-oxooctanoate + H2O2</text>
        <dbReference type="Rhea" id="RHEA:67940"/>
        <dbReference type="ChEBI" id="CHEBI:15379"/>
        <dbReference type="ChEBI" id="CHEBI:16240"/>
        <dbReference type="ChEBI" id="CHEBI:133514"/>
        <dbReference type="ChEBI" id="CHEBI:176689"/>
    </reaction>
</comment>
<dbReference type="EMBL" id="AZFN01000008">
    <property type="protein sequence ID" value="KRM02668.1"/>
    <property type="molecule type" value="Genomic_DNA"/>
</dbReference>
<dbReference type="Gene3D" id="3.20.20.70">
    <property type="entry name" value="Aldolase class I"/>
    <property type="match status" value="1"/>
</dbReference>
<comment type="catalytic activity">
    <reaction evidence="12">
        <text>2-hydroxyoctadecanoate + O2 = 2-oxooctadecanoate + H2O2</text>
        <dbReference type="Rhea" id="RHEA:68964"/>
        <dbReference type="ChEBI" id="CHEBI:15379"/>
        <dbReference type="ChEBI" id="CHEBI:16240"/>
        <dbReference type="ChEBI" id="CHEBI:17162"/>
        <dbReference type="ChEBI" id="CHEBI:76724"/>
    </reaction>
</comment>
<comment type="catalytic activity">
    <reaction evidence="11">
        <text>mandelate + O2 = phenylglyoxylate + H2O2</text>
        <dbReference type="Rhea" id="RHEA:68968"/>
        <dbReference type="ChEBI" id="CHEBI:15379"/>
        <dbReference type="ChEBI" id="CHEBI:16240"/>
        <dbReference type="ChEBI" id="CHEBI:25147"/>
        <dbReference type="ChEBI" id="CHEBI:36656"/>
    </reaction>
</comment>
<dbReference type="PIRSF" id="PIRSF000138">
    <property type="entry name" value="Al-hdrx_acd_dh"/>
    <property type="match status" value="1"/>
</dbReference>
<feature type="binding site" evidence="16">
    <location>
        <position position="265"/>
    </location>
    <ligand>
        <name>glyoxylate</name>
        <dbReference type="ChEBI" id="CHEBI:36655"/>
    </ligand>
</feature>
<evidence type="ECO:0000256" key="17">
    <source>
        <dbReference type="SAM" id="MobiDB-lite"/>
    </source>
</evidence>
<evidence type="ECO:0000256" key="13">
    <source>
        <dbReference type="ARBA" id="ARBA00052949"/>
    </source>
</evidence>
<evidence type="ECO:0000256" key="10">
    <source>
        <dbReference type="ARBA" id="ARBA00048754"/>
    </source>
</evidence>
<comment type="cofactor">
    <cofactor evidence="2">
        <name>FMN</name>
        <dbReference type="ChEBI" id="CHEBI:58210"/>
    </cofactor>
</comment>
<feature type="binding site" evidence="16">
    <location>
        <begin position="319"/>
        <end position="320"/>
    </location>
    <ligand>
        <name>FMN</name>
        <dbReference type="ChEBI" id="CHEBI:58210"/>
    </ligand>
</feature>
<organism evidence="19 20">
    <name type="scientific">Limosilactobacillus gastricus DSM 16045</name>
    <dbReference type="NCBI Taxonomy" id="1423749"/>
    <lineage>
        <taxon>Bacteria</taxon>
        <taxon>Bacillati</taxon>
        <taxon>Bacillota</taxon>
        <taxon>Bacilli</taxon>
        <taxon>Lactobacillales</taxon>
        <taxon>Lactobacillaceae</taxon>
        <taxon>Limosilactobacillus</taxon>
    </lineage>
</organism>
<evidence type="ECO:0000256" key="12">
    <source>
        <dbReference type="ARBA" id="ARBA00050773"/>
    </source>
</evidence>
<feature type="binding site" evidence="16">
    <location>
        <position position="40"/>
    </location>
    <ligand>
        <name>glyoxylate</name>
        <dbReference type="ChEBI" id="CHEBI:36655"/>
    </ligand>
</feature>
<feature type="active site" description="Proton acceptor" evidence="15">
    <location>
        <position position="265"/>
    </location>
</feature>
<comment type="subunit">
    <text evidence="3">Homotetramer.</text>
</comment>
<feature type="binding site" evidence="16">
    <location>
        <position position="146"/>
    </location>
    <ligand>
        <name>glyoxylate</name>
        <dbReference type="ChEBI" id="CHEBI:36655"/>
    </ligand>
</feature>
<proteinExistence type="inferred from homology"/>
<evidence type="ECO:0000256" key="3">
    <source>
        <dbReference type="ARBA" id="ARBA00011881"/>
    </source>
</evidence>
<comment type="caution">
    <text evidence="19">The sequence shown here is derived from an EMBL/GenBank/DDBJ whole genome shotgun (WGS) entry which is preliminary data.</text>
</comment>
<evidence type="ECO:0000313" key="19">
    <source>
        <dbReference type="EMBL" id="KRM02668.1"/>
    </source>
</evidence>
<comment type="catalytic activity">
    <reaction evidence="10">
        <text>(S)-lactate + O2 = pyruvate + H2O2</text>
        <dbReference type="Rhea" id="RHEA:55868"/>
        <dbReference type="ChEBI" id="CHEBI:15361"/>
        <dbReference type="ChEBI" id="CHEBI:15379"/>
        <dbReference type="ChEBI" id="CHEBI:16240"/>
        <dbReference type="ChEBI" id="CHEBI:16651"/>
    </reaction>
    <physiologicalReaction direction="left-to-right" evidence="10">
        <dbReference type="Rhea" id="RHEA:55869"/>
    </physiologicalReaction>
</comment>
<feature type="binding site" evidence="16">
    <location>
        <begin position="296"/>
        <end position="300"/>
    </location>
    <ligand>
        <name>FMN</name>
        <dbReference type="ChEBI" id="CHEBI:58210"/>
    </ligand>
</feature>
<evidence type="ECO:0000259" key="18">
    <source>
        <dbReference type="PROSITE" id="PS51349"/>
    </source>
</evidence>
<feature type="binding site" evidence="16">
    <location>
        <position position="263"/>
    </location>
    <ligand>
        <name>glyoxylate</name>
        <dbReference type="ChEBI" id="CHEBI:36655"/>
    </ligand>
</feature>
<keyword evidence="20" id="KW-1185">Reference proteome</keyword>
<dbReference type="FunFam" id="3.20.20.70:FF:000029">
    <property type="entry name" value="L-lactate dehydrogenase"/>
    <property type="match status" value="1"/>
</dbReference>
<evidence type="ECO:0000256" key="9">
    <source>
        <dbReference type="ARBA" id="ARBA00029513"/>
    </source>
</evidence>
<evidence type="ECO:0000256" key="5">
    <source>
        <dbReference type="ARBA" id="ARBA00022630"/>
    </source>
</evidence>
<dbReference type="AlphaFoldDB" id="A0A0R1VLM9"/>
<dbReference type="GO" id="GO:0010181">
    <property type="term" value="F:FMN binding"/>
    <property type="evidence" value="ECO:0007669"/>
    <property type="project" value="InterPro"/>
</dbReference>
<dbReference type="GO" id="GO:0003973">
    <property type="term" value="F:(S)-2-hydroxy-acid oxidase activity"/>
    <property type="evidence" value="ECO:0007669"/>
    <property type="project" value="UniProtKB-EC"/>
</dbReference>
<evidence type="ECO:0000256" key="14">
    <source>
        <dbReference type="ARBA" id="ARBA00079803"/>
    </source>
</evidence>
<evidence type="ECO:0000256" key="1">
    <source>
        <dbReference type="ARBA" id="ARBA00000616"/>
    </source>
</evidence>
<feature type="region of interest" description="Disordered" evidence="17">
    <location>
        <begin position="371"/>
        <end position="424"/>
    </location>
</feature>
<dbReference type="SUPFAM" id="SSF51395">
    <property type="entry name" value="FMN-linked oxidoreductases"/>
    <property type="match status" value="1"/>
</dbReference>
<sequence length="424" mass="46089">MTYYFKGFPQSDQNKSLKMIYVDELEERAKEVMPEPAYYYIASGSENEWTWRNNTAAFNHFQIIPRSLTDMDDPQTETEFLGKKLKTPIMISPIACHGISHKDGEVATALGAKEAGAMFSSSTYANRSVEDIAEAAGDAPRLFQLYLSKDWDFNQMVFDAVKAAGYQGIMLTVDALVSGYREANLRTKFTYPVPLDFFTRYQGGQGEGQSVAQMYAASAQKIGPDDLKKIKERSGLPVLVKGILCAEDAQMAIDAGADGIVISNHGGREIDGAPATIDMLPEIAKVVDHRVPIIFDSGVRRGSHVFKALALGADLVGIGRPYLYGLALGGSKGVASVINQLNDELKIDMQLTGCKTIEDVKHAMITNLPYSSDNLPSSTDPTVKPPYPVTDHNQMKASYVTGTDGEEPAPQVAEPVDTEGGASH</sequence>
<dbReference type="PROSITE" id="PS51349">
    <property type="entry name" value="FMN_HYDROXY_ACID_DH_2"/>
    <property type="match status" value="1"/>
</dbReference>
<dbReference type="InterPro" id="IPR012133">
    <property type="entry name" value="Alpha-hydoxy_acid_DH_FMN"/>
</dbReference>
<keyword evidence="6 16" id="KW-0288">FMN</keyword>
<comment type="similarity">
    <text evidence="8">Belongs to the FMN-dependent alpha-hydroxy acid dehydrogenase family.</text>
</comment>
<dbReference type="EC" id="1.1.3.15" evidence="4"/>
<dbReference type="InterPro" id="IPR037396">
    <property type="entry name" value="FMN_HAD"/>
</dbReference>
<dbReference type="Pfam" id="PF01070">
    <property type="entry name" value="FMN_dh"/>
    <property type="match status" value="1"/>
</dbReference>